<dbReference type="EMBL" id="VCQU01000001">
    <property type="protein sequence ID" value="NMN93515.1"/>
    <property type="molecule type" value="Genomic_DNA"/>
</dbReference>
<reference evidence="5 6" key="1">
    <citation type="submission" date="2019-05" db="EMBL/GenBank/DDBJ databases">
        <authorList>
            <person name="Lee S.D."/>
        </authorList>
    </citation>
    <scope>NUCLEOTIDE SEQUENCE [LARGE SCALE GENOMIC DNA]</scope>
    <source>
        <strain evidence="5 6">YC2-7</strain>
    </source>
</reference>
<dbReference type="InterPro" id="IPR020904">
    <property type="entry name" value="Sc_DH/Rdtase_CS"/>
</dbReference>
<dbReference type="PRINTS" id="PR00081">
    <property type="entry name" value="GDHRDH"/>
</dbReference>
<dbReference type="InterPro" id="IPR036291">
    <property type="entry name" value="NAD(P)-bd_dom_sf"/>
</dbReference>
<dbReference type="PANTHER" id="PTHR44196:SF1">
    <property type="entry name" value="DEHYDROGENASE_REDUCTASE SDR FAMILY MEMBER 7B"/>
    <property type="match status" value="1"/>
</dbReference>
<keyword evidence="2" id="KW-0560">Oxidoreductase</keyword>
<reference evidence="5 6" key="2">
    <citation type="submission" date="2020-06" db="EMBL/GenBank/DDBJ databases">
        <title>Antribacter stalactiti gen. nov., sp. nov., a new member of the family Nacardiaceae isolated from a cave.</title>
        <authorList>
            <person name="Kim I.S."/>
        </authorList>
    </citation>
    <scope>NUCLEOTIDE SEQUENCE [LARGE SCALE GENOMIC DNA]</scope>
    <source>
        <strain evidence="5 6">YC2-7</strain>
    </source>
</reference>
<evidence type="ECO:0000256" key="4">
    <source>
        <dbReference type="SAM" id="MobiDB-lite"/>
    </source>
</evidence>
<dbReference type="Proteomes" id="UP000535543">
    <property type="component" value="Unassembled WGS sequence"/>
</dbReference>
<sequence>MGLGTAVGPGQDHRRRPRTAARPRVHRLGVSSALRGRVGVVTGAGRGIGREIASTLAAEGMSLLLLARSGSEVRALADELTERHSVRCFPAAIDVTDAAAIDRVILHVEQHLGPVDLLVNNAGTIESSERPFADADTDEMWRVVETNLRGPMLLTRALLPAMIARGRGHVVNITSLARAAAKTGTYTGYAVSKRALSIFTESIAPSLAGTGVVVVDVLPGLVKTPMTEAMPIWADVTDWDSAAATATLVVDIARGNYDAQAGTIIDATHPS</sequence>
<dbReference type="GO" id="GO:0016020">
    <property type="term" value="C:membrane"/>
    <property type="evidence" value="ECO:0007669"/>
    <property type="project" value="TreeGrafter"/>
</dbReference>
<feature type="region of interest" description="Disordered" evidence="4">
    <location>
        <begin position="1"/>
        <end position="22"/>
    </location>
</feature>
<dbReference type="Gene3D" id="3.40.50.720">
    <property type="entry name" value="NAD(P)-binding Rossmann-like Domain"/>
    <property type="match status" value="1"/>
</dbReference>
<dbReference type="GO" id="GO:0016491">
    <property type="term" value="F:oxidoreductase activity"/>
    <property type="evidence" value="ECO:0007669"/>
    <property type="project" value="UniProtKB-KW"/>
</dbReference>
<name>A0A848K2W4_9NOCA</name>
<dbReference type="AlphaFoldDB" id="A0A848K2W4"/>
<evidence type="ECO:0000313" key="5">
    <source>
        <dbReference type="EMBL" id="NMN93515.1"/>
    </source>
</evidence>
<dbReference type="SUPFAM" id="SSF51735">
    <property type="entry name" value="NAD(P)-binding Rossmann-fold domains"/>
    <property type="match status" value="1"/>
</dbReference>
<evidence type="ECO:0000256" key="1">
    <source>
        <dbReference type="ARBA" id="ARBA00006484"/>
    </source>
</evidence>
<evidence type="ECO:0000256" key="2">
    <source>
        <dbReference type="ARBA" id="ARBA00023002"/>
    </source>
</evidence>
<dbReference type="PRINTS" id="PR00080">
    <property type="entry name" value="SDRFAMILY"/>
</dbReference>
<evidence type="ECO:0000313" key="6">
    <source>
        <dbReference type="Proteomes" id="UP000535543"/>
    </source>
</evidence>
<organism evidence="5 6">
    <name type="scientific">Antrihabitans stalactiti</name>
    <dbReference type="NCBI Taxonomy" id="2584121"/>
    <lineage>
        <taxon>Bacteria</taxon>
        <taxon>Bacillati</taxon>
        <taxon>Actinomycetota</taxon>
        <taxon>Actinomycetes</taxon>
        <taxon>Mycobacteriales</taxon>
        <taxon>Nocardiaceae</taxon>
        <taxon>Antrihabitans</taxon>
    </lineage>
</organism>
<feature type="compositionally biased region" description="Basic residues" evidence="4">
    <location>
        <begin position="13"/>
        <end position="22"/>
    </location>
</feature>
<dbReference type="PROSITE" id="PS00061">
    <property type="entry name" value="ADH_SHORT"/>
    <property type="match status" value="1"/>
</dbReference>
<gene>
    <name evidence="5" type="ORF">FGL95_00510</name>
</gene>
<keyword evidence="6" id="KW-1185">Reference proteome</keyword>
<dbReference type="InterPro" id="IPR002347">
    <property type="entry name" value="SDR_fam"/>
</dbReference>
<proteinExistence type="inferred from homology"/>
<dbReference type="PANTHER" id="PTHR44196">
    <property type="entry name" value="DEHYDROGENASE/REDUCTASE SDR FAMILY MEMBER 7B"/>
    <property type="match status" value="1"/>
</dbReference>
<comment type="similarity">
    <text evidence="1 3">Belongs to the short-chain dehydrogenases/reductases (SDR) family.</text>
</comment>
<evidence type="ECO:0000256" key="3">
    <source>
        <dbReference type="RuleBase" id="RU000363"/>
    </source>
</evidence>
<dbReference type="CDD" id="cd05233">
    <property type="entry name" value="SDR_c"/>
    <property type="match status" value="1"/>
</dbReference>
<accession>A0A848K2W4</accession>
<protein>
    <submittedName>
        <fullName evidence="5">SDR family NAD(P)-dependent oxidoreductase</fullName>
    </submittedName>
</protein>
<dbReference type="Pfam" id="PF00106">
    <property type="entry name" value="adh_short"/>
    <property type="match status" value="1"/>
</dbReference>
<comment type="caution">
    <text evidence="5">The sequence shown here is derived from an EMBL/GenBank/DDBJ whole genome shotgun (WGS) entry which is preliminary data.</text>
</comment>